<dbReference type="InterPro" id="IPR036412">
    <property type="entry name" value="HAD-like_sf"/>
</dbReference>
<dbReference type="GO" id="GO:0006281">
    <property type="term" value="P:DNA repair"/>
    <property type="evidence" value="ECO:0007669"/>
    <property type="project" value="TreeGrafter"/>
</dbReference>
<dbReference type="Gene3D" id="3.40.50.1000">
    <property type="entry name" value="HAD superfamily/HAD-like"/>
    <property type="match status" value="1"/>
</dbReference>
<protein>
    <submittedName>
        <fullName evidence="1">Carotenoid oxygenase</fullName>
    </submittedName>
</protein>
<gene>
    <name evidence="1" type="ORF">UH38_00685</name>
</gene>
<dbReference type="SFLD" id="SFLDG01129">
    <property type="entry name" value="C1.5:_HAD__Beta-PGM__Phosphata"/>
    <property type="match status" value="1"/>
</dbReference>
<comment type="caution">
    <text evidence="1">The sequence shown here is derived from an EMBL/GenBank/DDBJ whole genome shotgun (WGS) entry which is preliminary data.</text>
</comment>
<dbReference type="AlphaFoldDB" id="A0A0D8ZX47"/>
<dbReference type="InterPro" id="IPR023198">
    <property type="entry name" value="PGP-like_dom2"/>
</dbReference>
<sequence>MKQRIIIFDFDGTIADSLDTLVNISNRLAKQLGYKQTSQSELAQLKNLTSREIIKQSGISIFKVPFLLRKVKAEMSSEIKTLSLFPGMRETLIDLESMGHKLVIISSNSKSNILAFLEHNNLESIFYYVYSGTTVFGKDKVINKFIRQENINVADVIYVGDETRDIESAKKSKVVAIAVSWGFNTKEALAKENPDFLIEQPQELLSVVESLSNL</sequence>
<organism evidence="1 2">
    <name type="scientific">Aliterella atlantica CENA595</name>
    <dbReference type="NCBI Taxonomy" id="1618023"/>
    <lineage>
        <taxon>Bacteria</taxon>
        <taxon>Bacillati</taxon>
        <taxon>Cyanobacteriota</taxon>
        <taxon>Cyanophyceae</taxon>
        <taxon>Chroococcidiopsidales</taxon>
        <taxon>Aliterellaceae</taxon>
        <taxon>Aliterella</taxon>
    </lineage>
</organism>
<keyword evidence="2" id="KW-1185">Reference proteome</keyword>
<dbReference type="InterPro" id="IPR050155">
    <property type="entry name" value="HAD-like_hydrolase_sf"/>
</dbReference>
<dbReference type="InterPro" id="IPR006439">
    <property type="entry name" value="HAD-SF_hydro_IA"/>
</dbReference>
<dbReference type="Gene3D" id="1.10.150.240">
    <property type="entry name" value="Putative phosphatase, domain 2"/>
    <property type="match status" value="1"/>
</dbReference>
<dbReference type="RefSeq" id="WP_045052678.1">
    <property type="nucleotide sequence ID" value="NZ_CAWMDP010000017.1"/>
</dbReference>
<dbReference type="SFLD" id="SFLDS00003">
    <property type="entry name" value="Haloacid_Dehalogenase"/>
    <property type="match status" value="1"/>
</dbReference>
<dbReference type="PANTHER" id="PTHR43434:SF13">
    <property type="entry name" value="PHOSPHOGLYCOLATE PHOSPHATASE"/>
    <property type="match status" value="1"/>
</dbReference>
<evidence type="ECO:0000313" key="1">
    <source>
        <dbReference type="EMBL" id="KJH73338.1"/>
    </source>
</evidence>
<dbReference type="SUPFAM" id="SSF56784">
    <property type="entry name" value="HAD-like"/>
    <property type="match status" value="1"/>
</dbReference>
<dbReference type="GO" id="GO:0008967">
    <property type="term" value="F:phosphoglycolate phosphatase activity"/>
    <property type="evidence" value="ECO:0007669"/>
    <property type="project" value="TreeGrafter"/>
</dbReference>
<reference evidence="1 2" key="1">
    <citation type="submission" date="2015-02" db="EMBL/GenBank/DDBJ databases">
        <title>Draft genome of a novel marine cyanobacterium (Chroococcales) isolated from South Atlantic Ocean.</title>
        <authorList>
            <person name="Rigonato J."/>
            <person name="Alvarenga D.O."/>
            <person name="Branco L.H."/>
            <person name="Varani A.M."/>
            <person name="Brandini F.P."/>
            <person name="Fiore M.F."/>
        </authorList>
    </citation>
    <scope>NUCLEOTIDE SEQUENCE [LARGE SCALE GENOMIC DNA]</scope>
    <source>
        <strain evidence="1 2">CENA595</strain>
    </source>
</reference>
<proteinExistence type="predicted"/>
<dbReference type="NCBIfam" id="TIGR01549">
    <property type="entry name" value="HAD-SF-IA-v1"/>
    <property type="match status" value="1"/>
</dbReference>
<name>A0A0D8ZX47_9CYAN</name>
<dbReference type="GO" id="GO:0005829">
    <property type="term" value="C:cytosol"/>
    <property type="evidence" value="ECO:0007669"/>
    <property type="project" value="TreeGrafter"/>
</dbReference>
<dbReference type="OrthoDB" id="9807630at2"/>
<dbReference type="STRING" id="1618023.UH38_00685"/>
<dbReference type="EMBL" id="JYON01000001">
    <property type="protein sequence ID" value="KJH73338.1"/>
    <property type="molecule type" value="Genomic_DNA"/>
</dbReference>
<accession>A0A0D8ZX47</accession>
<dbReference type="InterPro" id="IPR041492">
    <property type="entry name" value="HAD_2"/>
</dbReference>
<dbReference type="Pfam" id="PF13419">
    <property type="entry name" value="HAD_2"/>
    <property type="match status" value="1"/>
</dbReference>
<evidence type="ECO:0000313" key="2">
    <source>
        <dbReference type="Proteomes" id="UP000032452"/>
    </source>
</evidence>
<dbReference type="Proteomes" id="UP000032452">
    <property type="component" value="Unassembled WGS sequence"/>
</dbReference>
<dbReference type="InterPro" id="IPR023214">
    <property type="entry name" value="HAD_sf"/>
</dbReference>
<dbReference type="PANTHER" id="PTHR43434">
    <property type="entry name" value="PHOSPHOGLYCOLATE PHOSPHATASE"/>
    <property type="match status" value="1"/>
</dbReference>
<dbReference type="PATRIC" id="fig|1618023.3.peg.1360"/>